<dbReference type="EMBL" id="EQ973985">
    <property type="protein sequence ID" value="EEF36248.1"/>
    <property type="molecule type" value="Genomic_DNA"/>
</dbReference>
<reference evidence="2" key="1">
    <citation type="journal article" date="2010" name="Nat. Biotechnol.">
        <title>Draft genome sequence of the oilseed species Ricinus communis.</title>
        <authorList>
            <person name="Chan A.P."/>
            <person name="Crabtree J."/>
            <person name="Zhao Q."/>
            <person name="Lorenzi H."/>
            <person name="Orvis J."/>
            <person name="Puiu D."/>
            <person name="Melake-Berhan A."/>
            <person name="Jones K.M."/>
            <person name="Redman J."/>
            <person name="Chen G."/>
            <person name="Cahoon E.B."/>
            <person name="Gedil M."/>
            <person name="Stanke M."/>
            <person name="Haas B.J."/>
            <person name="Wortman J.R."/>
            <person name="Fraser-Liggett C.M."/>
            <person name="Ravel J."/>
            <person name="Rabinowicz P.D."/>
        </authorList>
    </citation>
    <scope>NUCLEOTIDE SEQUENCE [LARGE SCALE GENOMIC DNA]</scope>
    <source>
        <strain evidence="2">cv. Hale</strain>
    </source>
</reference>
<proteinExistence type="predicted"/>
<keyword evidence="2" id="KW-1185">Reference proteome</keyword>
<name>B9SJK3_RICCO</name>
<evidence type="ECO:0000313" key="1">
    <source>
        <dbReference type="EMBL" id="EEF36248.1"/>
    </source>
</evidence>
<gene>
    <name evidence="1" type="ORF">RCOM_0138840</name>
</gene>
<evidence type="ECO:0000313" key="2">
    <source>
        <dbReference type="Proteomes" id="UP000008311"/>
    </source>
</evidence>
<sequence>MNECSLRVIKQKYSNSASTKKTVLWLSTFETAGTPRVTSVDVNSNSFGEGMILPSLLFFGTLGTVCRTQFMNPKTSQKPAYDVHLKC</sequence>
<dbReference type="AlphaFoldDB" id="B9SJK3"/>
<dbReference type="InParanoid" id="B9SJK3"/>
<dbReference type="Proteomes" id="UP000008311">
    <property type="component" value="Unassembled WGS sequence"/>
</dbReference>
<protein>
    <submittedName>
        <fullName evidence="1">Uncharacterized protein</fullName>
    </submittedName>
</protein>
<accession>B9SJK3</accession>
<organism evidence="1 2">
    <name type="scientific">Ricinus communis</name>
    <name type="common">Castor bean</name>
    <dbReference type="NCBI Taxonomy" id="3988"/>
    <lineage>
        <taxon>Eukaryota</taxon>
        <taxon>Viridiplantae</taxon>
        <taxon>Streptophyta</taxon>
        <taxon>Embryophyta</taxon>
        <taxon>Tracheophyta</taxon>
        <taxon>Spermatophyta</taxon>
        <taxon>Magnoliopsida</taxon>
        <taxon>eudicotyledons</taxon>
        <taxon>Gunneridae</taxon>
        <taxon>Pentapetalae</taxon>
        <taxon>rosids</taxon>
        <taxon>fabids</taxon>
        <taxon>Malpighiales</taxon>
        <taxon>Euphorbiaceae</taxon>
        <taxon>Acalyphoideae</taxon>
        <taxon>Acalypheae</taxon>
        <taxon>Ricinus</taxon>
    </lineage>
</organism>